<dbReference type="STRING" id="1246581.A0A2H9TM42"/>
<organism evidence="2 3">
    <name type="scientific">Paramicrosporidium saccamoebae</name>
    <dbReference type="NCBI Taxonomy" id="1246581"/>
    <lineage>
        <taxon>Eukaryota</taxon>
        <taxon>Fungi</taxon>
        <taxon>Fungi incertae sedis</taxon>
        <taxon>Cryptomycota</taxon>
        <taxon>Cryptomycota incertae sedis</taxon>
        <taxon>Paramicrosporidium</taxon>
    </lineage>
</organism>
<dbReference type="OrthoDB" id="10258156at2759"/>
<feature type="domain" description="Methyltransferase" evidence="1">
    <location>
        <begin position="110"/>
        <end position="252"/>
    </location>
</feature>
<dbReference type="Proteomes" id="UP000240830">
    <property type="component" value="Unassembled WGS sequence"/>
</dbReference>
<protein>
    <recommendedName>
        <fullName evidence="1">Methyltransferase domain-containing protein</fullName>
    </recommendedName>
</protein>
<evidence type="ECO:0000313" key="3">
    <source>
        <dbReference type="Proteomes" id="UP000240830"/>
    </source>
</evidence>
<reference evidence="2 3" key="1">
    <citation type="submission" date="2016-10" db="EMBL/GenBank/DDBJ databases">
        <title>The genome of Paramicrosporidium saccamoebae is the missing link in understanding Cryptomycota and Microsporidia evolution.</title>
        <authorList>
            <person name="Quandt C.A."/>
            <person name="Beaudet D."/>
            <person name="Corsaro D."/>
            <person name="Michel R."/>
            <person name="Corradi N."/>
            <person name="James T."/>
        </authorList>
    </citation>
    <scope>NUCLEOTIDE SEQUENCE [LARGE SCALE GENOMIC DNA]</scope>
    <source>
        <strain evidence="2 3">KSL3</strain>
    </source>
</reference>
<comment type="caution">
    <text evidence="2">The sequence shown here is derived from an EMBL/GenBank/DDBJ whole genome shotgun (WGS) entry which is preliminary data.</text>
</comment>
<dbReference type="SUPFAM" id="SSF53335">
    <property type="entry name" value="S-adenosyl-L-methionine-dependent methyltransferases"/>
    <property type="match status" value="1"/>
</dbReference>
<dbReference type="Pfam" id="PF13679">
    <property type="entry name" value="Methyltransf_32"/>
    <property type="match status" value="1"/>
</dbReference>
<dbReference type="PANTHER" id="PTHR12496:SF0">
    <property type="entry name" value="METHYLTRANSFERASE DOMAIN-CONTAINING PROTEIN"/>
    <property type="match status" value="1"/>
</dbReference>
<dbReference type="InterPro" id="IPR029063">
    <property type="entry name" value="SAM-dependent_MTases_sf"/>
</dbReference>
<name>A0A2H9TM42_9FUNG</name>
<evidence type="ECO:0000259" key="1">
    <source>
        <dbReference type="Pfam" id="PF13679"/>
    </source>
</evidence>
<sequence>MDVAKDFPLEEALQLLCEYAWLAEFRIVDFITANYWSLCDKIPEPWRIFAESTPDDDYADGFIDLLSLKSAVPSCPVEKFARDCYKCSFLHHSPQKAYSDPDKRRNVKQKKSYEVEVLSSTLCELMKRENLNLAVDVGAGQGYLAMELLKMNEDYTIVAVECSDIQVHGTITRLQDAGDAKARLHLRQVYLSADKSGDEIDKMMCPDSVHGDYLMYSLHACGSLSESMVQIFCNCSASVLFNVACCYNLIDETLAGQHFPMSKRVSSNISIPLTRNMKMVACQAPSRWGLRPQKTKNFLRRHFYRALLELAVKKFVGDCMVETKVGNIPDSALESFSQYATCGFNNLNIPPPDASELDLLYESHRHLEKLLAFMWSMRALLGPVVEATILCDRYHYIKELLPSAKVSLQAVLDPSHSPRNMALIAIKSVSPTLS</sequence>
<gene>
    <name evidence="2" type="ORF">PSACC_01467</name>
</gene>
<dbReference type="InterPro" id="IPR052220">
    <property type="entry name" value="METTL25"/>
</dbReference>
<dbReference type="AlphaFoldDB" id="A0A2H9TM42"/>
<evidence type="ECO:0000313" key="2">
    <source>
        <dbReference type="EMBL" id="PJF18720.1"/>
    </source>
</evidence>
<dbReference type="EMBL" id="MTSL01000105">
    <property type="protein sequence ID" value="PJF18720.1"/>
    <property type="molecule type" value="Genomic_DNA"/>
</dbReference>
<accession>A0A2H9TM42</accession>
<dbReference type="InterPro" id="IPR025714">
    <property type="entry name" value="Methyltranfer_dom"/>
</dbReference>
<dbReference type="PANTHER" id="PTHR12496">
    <property type="entry name" value="CGI-41 METHYLTRANSFERASE"/>
    <property type="match status" value="1"/>
</dbReference>
<proteinExistence type="predicted"/>
<keyword evidence="3" id="KW-1185">Reference proteome</keyword>